<accession>A0A8J3N074</accession>
<evidence type="ECO:0000313" key="2">
    <source>
        <dbReference type="Proteomes" id="UP000597444"/>
    </source>
</evidence>
<protein>
    <submittedName>
        <fullName evidence="1">Uncharacterized protein</fullName>
    </submittedName>
</protein>
<reference evidence="1" key="1">
    <citation type="submission" date="2020-10" db="EMBL/GenBank/DDBJ databases">
        <title>Taxonomic study of unclassified bacteria belonging to the class Ktedonobacteria.</title>
        <authorList>
            <person name="Yabe S."/>
            <person name="Wang C.M."/>
            <person name="Zheng Y."/>
            <person name="Sakai Y."/>
            <person name="Cavaletti L."/>
            <person name="Monciardini P."/>
            <person name="Donadio S."/>
        </authorList>
    </citation>
    <scope>NUCLEOTIDE SEQUENCE</scope>
    <source>
        <strain evidence="1">ID150040</strain>
    </source>
</reference>
<organism evidence="1 2">
    <name type="scientific">Reticulibacter mediterranei</name>
    <dbReference type="NCBI Taxonomy" id="2778369"/>
    <lineage>
        <taxon>Bacteria</taxon>
        <taxon>Bacillati</taxon>
        <taxon>Chloroflexota</taxon>
        <taxon>Ktedonobacteria</taxon>
        <taxon>Ktedonobacterales</taxon>
        <taxon>Reticulibacteraceae</taxon>
        <taxon>Reticulibacter</taxon>
    </lineage>
</organism>
<dbReference type="EMBL" id="BNJK01000001">
    <property type="protein sequence ID" value="GHO92632.1"/>
    <property type="molecule type" value="Genomic_DNA"/>
</dbReference>
<keyword evidence="2" id="KW-1185">Reference proteome</keyword>
<dbReference type="RefSeq" id="WP_220203452.1">
    <property type="nucleotide sequence ID" value="NZ_BNJK01000001.1"/>
</dbReference>
<comment type="caution">
    <text evidence="1">The sequence shown here is derived from an EMBL/GenBank/DDBJ whole genome shotgun (WGS) entry which is preliminary data.</text>
</comment>
<gene>
    <name evidence="1" type="ORF">KSF_026800</name>
</gene>
<dbReference type="Gene3D" id="1.10.1220.170">
    <property type="match status" value="1"/>
</dbReference>
<sequence>MGDCTSKRQWADILGVLHRQKQTLDFVYLRHWAINLWVADLLEQALIEMKQQEVHENLESIIETLKILSDEDTMESLRREMQDIEEGKVVPWEDVKKQLE</sequence>
<evidence type="ECO:0000313" key="1">
    <source>
        <dbReference type="EMBL" id="GHO92632.1"/>
    </source>
</evidence>
<proteinExistence type="predicted"/>
<dbReference type="AlphaFoldDB" id="A0A8J3N074"/>
<name>A0A8J3N074_9CHLR</name>
<dbReference type="Proteomes" id="UP000597444">
    <property type="component" value="Unassembled WGS sequence"/>
</dbReference>